<dbReference type="Pfam" id="PF04241">
    <property type="entry name" value="DUF423"/>
    <property type="match status" value="1"/>
</dbReference>
<comment type="similarity">
    <text evidence="2">Belongs to the UPF0382 family.</text>
</comment>
<gene>
    <name evidence="8" type="ORF">IP90_02743</name>
</gene>
<organism evidence="8 9">
    <name type="scientific">Luteimonas cucumeris</name>
    <dbReference type="NCBI Taxonomy" id="985012"/>
    <lineage>
        <taxon>Bacteria</taxon>
        <taxon>Pseudomonadati</taxon>
        <taxon>Pseudomonadota</taxon>
        <taxon>Gammaproteobacteria</taxon>
        <taxon>Lysobacterales</taxon>
        <taxon>Lysobacteraceae</taxon>
        <taxon>Luteimonas</taxon>
    </lineage>
</organism>
<dbReference type="PANTHER" id="PTHR43461">
    <property type="entry name" value="TRANSMEMBRANE PROTEIN 256"/>
    <property type="match status" value="1"/>
</dbReference>
<evidence type="ECO:0000256" key="3">
    <source>
        <dbReference type="ARBA" id="ARBA00022692"/>
    </source>
</evidence>
<evidence type="ECO:0000313" key="9">
    <source>
        <dbReference type="Proteomes" id="UP000315167"/>
    </source>
</evidence>
<feature type="signal peptide" evidence="7">
    <location>
        <begin position="1"/>
        <end position="31"/>
    </location>
</feature>
<dbReference type="InterPro" id="IPR006696">
    <property type="entry name" value="DUF423"/>
</dbReference>
<keyword evidence="7" id="KW-0732">Signal</keyword>
<sequence length="121" mass="12638">MIDATRRPRRSWLAASGALFAAAAVALSAYAAHALQGPEQARMQTAVLFAFGHGIALTALAPRATRLLGRVALISLYLGVLLFSGSLVANVVAQWPTTLAPAGGSLLIAGWLLYAIDALRR</sequence>
<evidence type="ECO:0000256" key="7">
    <source>
        <dbReference type="SAM" id="SignalP"/>
    </source>
</evidence>
<comment type="caution">
    <text evidence="8">The sequence shown here is derived from an EMBL/GenBank/DDBJ whole genome shotgun (WGS) entry which is preliminary data.</text>
</comment>
<dbReference type="PANTHER" id="PTHR43461:SF1">
    <property type="entry name" value="TRANSMEMBRANE PROTEIN 256"/>
    <property type="match status" value="1"/>
</dbReference>
<keyword evidence="9" id="KW-1185">Reference proteome</keyword>
<evidence type="ECO:0000256" key="5">
    <source>
        <dbReference type="ARBA" id="ARBA00023136"/>
    </source>
</evidence>
<evidence type="ECO:0000256" key="6">
    <source>
        <dbReference type="SAM" id="Phobius"/>
    </source>
</evidence>
<comment type="subcellular location">
    <subcellularLocation>
        <location evidence="1">Membrane</location>
        <topology evidence="1">Multi-pass membrane protein</topology>
    </subcellularLocation>
</comment>
<dbReference type="Proteomes" id="UP000315167">
    <property type="component" value="Unassembled WGS sequence"/>
</dbReference>
<evidence type="ECO:0000256" key="2">
    <source>
        <dbReference type="ARBA" id="ARBA00009694"/>
    </source>
</evidence>
<dbReference type="OrthoDB" id="5976194at2"/>
<feature type="transmembrane region" description="Helical" evidence="6">
    <location>
        <begin position="99"/>
        <end position="116"/>
    </location>
</feature>
<evidence type="ECO:0000256" key="1">
    <source>
        <dbReference type="ARBA" id="ARBA00004141"/>
    </source>
</evidence>
<evidence type="ECO:0000256" key="4">
    <source>
        <dbReference type="ARBA" id="ARBA00022989"/>
    </source>
</evidence>
<dbReference type="GO" id="GO:0005886">
    <property type="term" value="C:plasma membrane"/>
    <property type="evidence" value="ECO:0007669"/>
    <property type="project" value="TreeGrafter"/>
</dbReference>
<evidence type="ECO:0000313" key="8">
    <source>
        <dbReference type="EMBL" id="TWI01119.1"/>
    </source>
</evidence>
<dbReference type="InterPro" id="IPR006311">
    <property type="entry name" value="TAT_signal"/>
</dbReference>
<feature type="chain" id="PRO_5021758733" evidence="7">
    <location>
        <begin position="32"/>
        <end position="121"/>
    </location>
</feature>
<protein>
    <submittedName>
        <fullName evidence="8">Uncharacterized membrane protein YgdD (TMEM256/DUF423 family)</fullName>
    </submittedName>
</protein>
<dbReference type="EMBL" id="VLKN01000006">
    <property type="protein sequence ID" value="TWI01119.1"/>
    <property type="molecule type" value="Genomic_DNA"/>
</dbReference>
<accession>A0A562L0C5</accession>
<reference evidence="8 9" key="1">
    <citation type="journal article" date="2015" name="Stand. Genomic Sci.">
        <title>Genomic Encyclopedia of Bacterial and Archaeal Type Strains, Phase III: the genomes of soil and plant-associated and newly described type strains.</title>
        <authorList>
            <person name="Whitman W.B."/>
            <person name="Woyke T."/>
            <person name="Klenk H.P."/>
            <person name="Zhou Y."/>
            <person name="Lilburn T.G."/>
            <person name="Beck B.J."/>
            <person name="De Vos P."/>
            <person name="Vandamme P."/>
            <person name="Eisen J.A."/>
            <person name="Garrity G."/>
            <person name="Hugenholtz P."/>
            <person name="Kyrpides N.C."/>
        </authorList>
    </citation>
    <scope>NUCLEOTIDE SEQUENCE [LARGE SCALE GENOMIC DNA]</scope>
    <source>
        <strain evidence="8 9">CGMCC 1.10821</strain>
    </source>
</reference>
<feature type="transmembrane region" description="Helical" evidence="6">
    <location>
        <begin position="41"/>
        <end position="61"/>
    </location>
</feature>
<keyword evidence="3 6" id="KW-0812">Transmembrane</keyword>
<feature type="transmembrane region" description="Helical" evidence="6">
    <location>
        <begin position="73"/>
        <end position="93"/>
    </location>
</feature>
<proteinExistence type="inferred from homology"/>
<keyword evidence="5 6" id="KW-0472">Membrane</keyword>
<dbReference type="AlphaFoldDB" id="A0A562L0C5"/>
<dbReference type="RefSeq" id="WP_144900246.1">
    <property type="nucleotide sequence ID" value="NZ_VLKN01000006.1"/>
</dbReference>
<keyword evidence="4 6" id="KW-1133">Transmembrane helix</keyword>
<dbReference type="PROSITE" id="PS51318">
    <property type="entry name" value="TAT"/>
    <property type="match status" value="1"/>
</dbReference>
<name>A0A562L0C5_9GAMM</name>